<evidence type="ECO:0000256" key="4">
    <source>
        <dbReference type="ARBA" id="ARBA00022475"/>
    </source>
</evidence>
<gene>
    <name evidence="9" type="ORF">NON19_01740</name>
</gene>
<sequence>MNPVTAASHIPGIPVGLVVTGIGNIVVLAVAGVLAGLVGTAGGITSLVSYPALLAAGLPGLAANVANIVALVACWPGAAVASQPELAGQGAWLRRWVPISALGGAAGSVLLLSTPPGLFARVVPFLVAVGSLTLLAQPRLAARHYQCPSGRQSDARHLVLPLGLTVMSLYNGYFGAGSGVMTLALLLICAESHLPTANAVKNMLIGAAALASAAVFAAVGPVDWTAVIPLGAGMFVGSTLGPCIARRLPPGLLRWLAALIGIGLAIQLWINPSG</sequence>
<evidence type="ECO:0000256" key="7">
    <source>
        <dbReference type="ARBA" id="ARBA00023136"/>
    </source>
</evidence>
<evidence type="ECO:0000256" key="1">
    <source>
        <dbReference type="ARBA" id="ARBA00004651"/>
    </source>
</evidence>
<dbReference type="Pfam" id="PF01925">
    <property type="entry name" value="TauE"/>
    <property type="match status" value="1"/>
</dbReference>
<organism evidence="9 10">
    <name type="scientific">Streptantibioticus rubrisoli</name>
    <dbReference type="NCBI Taxonomy" id="1387313"/>
    <lineage>
        <taxon>Bacteria</taxon>
        <taxon>Bacillati</taxon>
        <taxon>Actinomycetota</taxon>
        <taxon>Actinomycetes</taxon>
        <taxon>Kitasatosporales</taxon>
        <taxon>Streptomycetaceae</taxon>
        <taxon>Streptantibioticus</taxon>
    </lineage>
</organism>
<feature type="transmembrane region" description="Helical" evidence="8">
    <location>
        <begin position="202"/>
        <end position="220"/>
    </location>
</feature>
<evidence type="ECO:0000256" key="2">
    <source>
        <dbReference type="ARBA" id="ARBA00009142"/>
    </source>
</evidence>
<dbReference type="Proteomes" id="UP001206206">
    <property type="component" value="Unassembled WGS sequence"/>
</dbReference>
<feature type="transmembrane region" description="Helical" evidence="8">
    <location>
        <begin position="252"/>
        <end position="270"/>
    </location>
</feature>
<feature type="transmembrane region" description="Helical" evidence="8">
    <location>
        <begin position="226"/>
        <end position="245"/>
    </location>
</feature>
<feature type="transmembrane region" description="Helical" evidence="8">
    <location>
        <begin position="170"/>
        <end position="190"/>
    </location>
</feature>
<comment type="subcellular location">
    <subcellularLocation>
        <location evidence="1 8">Cell membrane</location>
        <topology evidence="1 8">Multi-pass membrane protein</topology>
    </subcellularLocation>
</comment>
<keyword evidence="6 8" id="KW-1133">Transmembrane helix</keyword>
<dbReference type="PANTHER" id="PTHR30269:SF0">
    <property type="entry name" value="MEMBRANE TRANSPORTER PROTEIN YFCA-RELATED"/>
    <property type="match status" value="1"/>
</dbReference>
<keyword evidence="3" id="KW-0813">Transport</keyword>
<keyword evidence="5 8" id="KW-0812">Transmembrane</keyword>
<name>A0ABT1P5X5_9ACTN</name>
<keyword evidence="4 8" id="KW-1003">Cell membrane</keyword>
<dbReference type="InterPro" id="IPR002781">
    <property type="entry name" value="TM_pro_TauE-like"/>
</dbReference>
<comment type="similarity">
    <text evidence="2 8">Belongs to the 4-toluene sulfonate uptake permease (TSUP) (TC 2.A.102) family.</text>
</comment>
<dbReference type="EMBL" id="JANFNH010000001">
    <property type="protein sequence ID" value="MCQ4040777.1"/>
    <property type="molecule type" value="Genomic_DNA"/>
</dbReference>
<proteinExistence type="inferred from homology"/>
<protein>
    <recommendedName>
        <fullName evidence="8">Probable membrane transporter protein</fullName>
    </recommendedName>
</protein>
<evidence type="ECO:0000256" key="3">
    <source>
        <dbReference type="ARBA" id="ARBA00022448"/>
    </source>
</evidence>
<feature type="transmembrane region" description="Helical" evidence="8">
    <location>
        <begin position="93"/>
        <end position="111"/>
    </location>
</feature>
<evidence type="ECO:0000313" key="10">
    <source>
        <dbReference type="Proteomes" id="UP001206206"/>
    </source>
</evidence>
<evidence type="ECO:0000256" key="6">
    <source>
        <dbReference type="ARBA" id="ARBA00022989"/>
    </source>
</evidence>
<evidence type="ECO:0000313" key="9">
    <source>
        <dbReference type="EMBL" id="MCQ4040777.1"/>
    </source>
</evidence>
<feature type="transmembrane region" description="Helical" evidence="8">
    <location>
        <begin position="50"/>
        <end position="73"/>
    </location>
</feature>
<keyword evidence="7 8" id="KW-0472">Membrane</keyword>
<comment type="caution">
    <text evidence="9">The sequence shown here is derived from an EMBL/GenBank/DDBJ whole genome shotgun (WGS) entry which is preliminary data.</text>
</comment>
<feature type="transmembrane region" description="Helical" evidence="8">
    <location>
        <begin position="118"/>
        <end position="136"/>
    </location>
</feature>
<dbReference type="PANTHER" id="PTHR30269">
    <property type="entry name" value="TRANSMEMBRANE PROTEIN YFCA"/>
    <property type="match status" value="1"/>
</dbReference>
<evidence type="ECO:0000256" key="8">
    <source>
        <dbReference type="RuleBase" id="RU363041"/>
    </source>
</evidence>
<dbReference type="InterPro" id="IPR008120">
    <property type="entry name" value="Dense_granule_Gra7_protein"/>
</dbReference>
<dbReference type="InterPro" id="IPR052017">
    <property type="entry name" value="TSUP"/>
</dbReference>
<accession>A0ABT1P5X5</accession>
<keyword evidence="10" id="KW-1185">Reference proteome</keyword>
<reference evidence="9 10" key="1">
    <citation type="submission" date="2022-06" db="EMBL/GenBank/DDBJ databases">
        <title>Draft genome sequence of type strain Streptomyces rubrisoli DSM 42083.</title>
        <authorList>
            <person name="Duangmal K."/>
            <person name="Klaysubun C."/>
        </authorList>
    </citation>
    <scope>NUCLEOTIDE SEQUENCE [LARGE SCALE GENOMIC DNA]</scope>
    <source>
        <strain evidence="9 10">DSM 42083</strain>
    </source>
</reference>
<feature type="transmembrane region" description="Helical" evidence="8">
    <location>
        <begin position="12"/>
        <end position="38"/>
    </location>
</feature>
<dbReference type="PRINTS" id="PR01747">
    <property type="entry name" value="DENSEGRNULE7"/>
</dbReference>
<dbReference type="RefSeq" id="WP_255924713.1">
    <property type="nucleotide sequence ID" value="NZ_JANFNH010000001.1"/>
</dbReference>
<evidence type="ECO:0000256" key="5">
    <source>
        <dbReference type="ARBA" id="ARBA00022692"/>
    </source>
</evidence>